<proteinExistence type="predicted"/>
<evidence type="ECO:0000313" key="1">
    <source>
        <dbReference type="EMBL" id="GMG98818.1"/>
    </source>
</evidence>
<protein>
    <submittedName>
        <fullName evidence="1">Uncharacterized protein</fullName>
    </submittedName>
</protein>
<keyword evidence="2" id="KW-1185">Reference proteome</keyword>
<comment type="caution">
    <text evidence="1">The sequence shown here is derived from an EMBL/GenBank/DDBJ whole genome shotgun (WGS) entry which is preliminary data.</text>
</comment>
<sequence length="87" mass="9905">MELCFISLKKTASTPPELCVEDARKRERTREATLGLDRRADVSAASDRRLILTQLFSMVTSFNYFRNSCFTGSSHLRSSQLGKTRMI</sequence>
<name>A0AAD3RWD4_NEPGR</name>
<dbReference type="Proteomes" id="UP001279734">
    <property type="component" value="Unassembled WGS sequence"/>
</dbReference>
<organism evidence="1 2">
    <name type="scientific">Nepenthes gracilis</name>
    <name type="common">Slender pitcher plant</name>
    <dbReference type="NCBI Taxonomy" id="150966"/>
    <lineage>
        <taxon>Eukaryota</taxon>
        <taxon>Viridiplantae</taxon>
        <taxon>Streptophyta</taxon>
        <taxon>Embryophyta</taxon>
        <taxon>Tracheophyta</taxon>
        <taxon>Spermatophyta</taxon>
        <taxon>Magnoliopsida</taxon>
        <taxon>eudicotyledons</taxon>
        <taxon>Gunneridae</taxon>
        <taxon>Pentapetalae</taxon>
        <taxon>Caryophyllales</taxon>
        <taxon>Nepenthaceae</taxon>
        <taxon>Nepenthes</taxon>
    </lineage>
</organism>
<dbReference type="EMBL" id="BSYO01000001">
    <property type="protein sequence ID" value="GMG98818.1"/>
    <property type="molecule type" value="Genomic_DNA"/>
</dbReference>
<evidence type="ECO:0000313" key="2">
    <source>
        <dbReference type="Proteomes" id="UP001279734"/>
    </source>
</evidence>
<gene>
    <name evidence="1" type="ORF">Nepgr_000658</name>
</gene>
<reference evidence="1" key="1">
    <citation type="submission" date="2023-05" db="EMBL/GenBank/DDBJ databases">
        <title>Nepenthes gracilis genome sequencing.</title>
        <authorList>
            <person name="Fukushima K."/>
        </authorList>
    </citation>
    <scope>NUCLEOTIDE SEQUENCE</scope>
    <source>
        <strain evidence="1">SING2019-196</strain>
    </source>
</reference>
<accession>A0AAD3RWD4</accession>
<dbReference type="AlphaFoldDB" id="A0AAD3RWD4"/>